<accession>A0A4Z1B9Z3</accession>
<feature type="coiled-coil region" evidence="1">
    <location>
        <begin position="8"/>
        <end position="79"/>
    </location>
</feature>
<comment type="caution">
    <text evidence="3">The sequence shown here is derived from an EMBL/GenBank/DDBJ whole genome shotgun (WGS) entry which is preliminary data.</text>
</comment>
<dbReference type="OrthoDB" id="9811665at2"/>
<feature type="domain" description="Bacteriophage T5 Orf172 DNA-binding" evidence="2">
    <location>
        <begin position="96"/>
        <end position="179"/>
    </location>
</feature>
<dbReference type="Proteomes" id="UP000297998">
    <property type="component" value="Unassembled WGS sequence"/>
</dbReference>
<name>A0A4Z1B9Z3_9FLAO</name>
<keyword evidence="4" id="KW-1185">Reference proteome</keyword>
<evidence type="ECO:0000313" key="4">
    <source>
        <dbReference type="Proteomes" id="UP000297998"/>
    </source>
</evidence>
<evidence type="ECO:0000313" key="3">
    <source>
        <dbReference type="EMBL" id="TGN24377.1"/>
    </source>
</evidence>
<protein>
    <recommendedName>
        <fullName evidence="2">Bacteriophage T5 Orf172 DNA-binding domain-containing protein</fullName>
    </recommendedName>
</protein>
<dbReference type="SMART" id="SM00974">
    <property type="entry name" value="T5orf172"/>
    <property type="match status" value="1"/>
</dbReference>
<gene>
    <name evidence="3" type="ORF">E4J94_14145</name>
</gene>
<evidence type="ECO:0000256" key="1">
    <source>
        <dbReference type="SAM" id="Coils"/>
    </source>
</evidence>
<dbReference type="InterPro" id="IPR018306">
    <property type="entry name" value="Phage_T5_Orf172_DNA-bd"/>
</dbReference>
<organism evidence="3 4">
    <name type="scientific">Empedobacter tilapiae</name>
    <dbReference type="NCBI Taxonomy" id="2491114"/>
    <lineage>
        <taxon>Bacteria</taxon>
        <taxon>Pseudomonadati</taxon>
        <taxon>Bacteroidota</taxon>
        <taxon>Flavobacteriia</taxon>
        <taxon>Flavobacteriales</taxon>
        <taxon>Weeksellaceae</taxon>
        <taxon>Empedobacter</taxon>
    </lineage>
</organism>
<dbReference type="Pfam" id="PF13455">
    <property type="entry name" value="MUG113"/>
    <property type="match status" value="1"/>
</dbReference>
<dbReference type="AlphaFoldDB" id="A0A4Z1B9Z3"/>
<dbReference type="EMBL" id="SRPE01000010">
    <property type="protein sequence ID" value="TGN24377.1"/>
    <property type="molecule type" value="Genomic_DNA"/>
</dbReference>
<keyword evidence="1" id="KW-0175">Coiled coil</keyword>
<evidence type="ECO:0000259" key="2">
    <source>
        <dbReference type="SMART" id="SM00974"/>
    </source>
</evidence>
<sequence length="221" mass="26052">MINKIIFCIEYHSEEEKAKREFEKAQKEAEKEEAYFQKALEKVRKEQGTNNSEELKLQIEQLEKELEEARLKKERALSMAQQTKRGHVYIISNIGSFGENVFKIGMTRRLEALDRVRELGDASVPFRFDVHAMIYSDEARTLEYELHKAFADKAVNLFNYRREFFNVTLQEIKEKIVELGFEAEFITDAEAMEYRESLLLKEQSTIESIELVEEEFPTSLM</sequence>
<proteinExistence type="predicted"/>
<reference evidence="3 4" key="1">
    <citation type="submission" date="2019-03" db="EMBL/GenBank/DDBJ databases">
        <title>Empedobacter tilapiae sp. nov., isolated from an intestine of Nile tilapia Oreochromis niloticus.</title>
        <authorList>
            <person name="Kim Y.-O."/>
            <person name="Yoon J.-H."/>
        </authorList>
    </citation>
    <scope>NUCLEOTIDE SEQUENCE [LARGE SCALE GENOMIC DNA]</scope>
    <source>
        <strain evidence="3 4">MRS2</strain>
    </source>
</reference>